<dbReference type="Gene3D" id="3.40.50.1240">
    <property type="entry name" value="Phosphoglycerate mutase-like"/>
    <property type="match status" value="1"/>
</dbReference>
<proteinExistence type="predicted"/>
<dbReference type="InterPro" id="IPR050275">
    <property type="entry name" value="PGM_Phosphatase"/>
</dbReference>
<accession>A0NJC8</accession>
<evidence type="ECO:0000313" key="4">
    <source>
        <dbReference type="Proteomes" id="UP000003346"/>
    </source>
</evidence>
<dbReference type="HOGENOM" id="CLU_033323_9_0_9"/>
<organism evidence="3 4">
    <name type="scientific">Oenococcus oeni ATCC BAA-1163</name>
    <dbReference type="NCBI Taxonomy" id="379360"/>
    <lineage>
        <taxon>Bacteria</taxon>
        <taxon>Bacillati</taxon>
        <taxon>Bacillota</taxon>
        <taxon>Bacilli</taxon>
        <taxon>Lactobacillales</taxon>
        <taxon>Lactobacillaceae</taxon>
        <taxon>Oenococcus</taxon>
    </lineage>
</organism>
<dbReference type="Pfam" id="PF00300">
    <property type="entry name" value="His_Phos_1"/>
    <property type="match status" value="1"/>
</dbReference>
<feature type="binding site" evidence="2">
    <location>
        <position position="72"/>
    </location>
    <ligand>
        <name>substrate</name>
    </ligand>
</feature>
<feature type="binding site" evidence="2">
    <location>
        <begin position="21"/>
        <end position="28"/>
    </location>
    <ligand>
        <name>substrate</name>
    </ligand>
</feature>
<sequence length="230" mass="26471">MLFLSSKNCILFCMKRIFIIRHGRTEWNLEERFQGANGDSPLLESSKKDCRDLAAFLDHFSFSAVYTSPIKRARRTAEITLADSKKHSKERIIDDENFRELAFGDWEGLTKKQVVNKHPELFAKLIAREDDPRFLHFGVENFSKARERFKTGIIHRIKEINDDENLLIFSHGSIIQLGIKALTGNENISSLKNTSTSILQTTDDEHFTIESYDEVGYLKEINTKGNTTLI</sequence>
<dbReference type="AlphaFoldDB" id="A0NJC8"/>
<protein>
    <submittedName>
        <fullName evidence="3">Phosphoglycerate mutase</fullName>
    </submittedName>
</protein>
<dbReference type="PANTHER" id="PTHR48100">
    <property type="entry name" value="BROAD-SPECIFICITY PHOSPHATASE YOR283W-RELATED"/>
    <property type="match status" value="1"/>
</dbReference>
<dbReference type="InterPro" id="IPR013078">
    <property type="entry name" value="His_Pase_superF_clade-1"/>
</dbReference>
<evidence type="ECO:0000256" key="2">
    <source>
        <dbReference type="PIRSR" id="PIRSR613078-2"/>
    </source>
</evidence>
<evidence type="ECO:0000313" key="3">
    <source>
        <dbReference type="EMBL" id="EAV39357.1"/>
    </source>
</evidence>
<feature type="active site" description="Tele-phosphohistidine intermediate" evidence="1">
    <location>
        <position position="22"/>
    </location>
</feature>
<reference evidence="3 4" key="1">
    <citation type="submission" date="2006-11" db="EMBL/GenBank/DDBJ databases">
        <authorList>
            <consortium name="Laboratoire de Microbiologie (Universite Bourgogne)"/>
            <consortium name="GENOME Express"/>
            <consortium name="UMR Oenologie Ampelologie (Universite Bordeaux 2)"/>
            <person name="Guzzo J."/>
        </authorList>
    </citation>
    <scope>NUCLEOTIDE SEQUENCE [LARGE SCALE GENOMIC DNA]</scope>
    <source>
        <strain evidence="3 4">ATCC BAA-1163</strain>
    </source>
</reference>
<dbReference type="EMBL" id="AAUV01000052">
    <property type="protein sequence ID" value="EAV39357.1"/>
    <property type="molecule type" value="Genomic_DNA"/>
</dbReference>
<dbReference type="InterPro" id="IPR029033">
    <property type="entry name" value="His_PPase_superfam"/>
</dbReference>
<dbReference type="CDD" id="cd07067">
    <property type="entry name" value="HP_PGM_like"/>
    <property type="match status" value="1"/>
</dbReference>
<dbReference type="SUPFAM" id="SSF53254">
    <property type="entry name" value="Phosphoglycerate mutase-like"/>
    <property type="match status" value="1"/>
</dbReference>
<evidence type="ECO:0000256" key="1">
    <source>
        <dbReference type="PIRSR" id="PIRSR613078-1"/>
    </source>
</evidence>
<feature type="active site" description="Proton donor/acceptor" evidence="1">
    <location>
        <position position="100"/>
    </location>
</feature>
<dbReference type="GO" id="GO:0016791">
    <property type="term" value="F:phosphatase activity"/>
    <property type="evidence" value="ECO:0007669"/>
    <property type="project" value="TreeGrafter"/>
</dbReference>
<dbReference type="Proteomes" id="UP000003346">
    <property type="component" value="Unassembled WGS sequence"/>
</dbReference>
<name>A0NJC8_OENOE</name>
<gene>
    <name evidence="3" type="ORF">OENOO_57005</name>
</gene>
<comment type="caution">
    <text evidence="3">The sequence shown here is derived from an EMBL/GenBank/DDBJ whole genome shotgun (WGS) entry which is preliminary data.</text>
</comment>
<feature type="binding site" evidence="2">
    <location>
        <position position="111"/>
    </location>
    <ligand>
        <name>substrate</name>
    </ligand>
</feature>
<dbReference type="SMART" id="SM00855">
    <property type="entry name" value="PGAM"/>
    <property type="match status" value="1"/>
</dbReference>